<keyword evidence="2" id="KW-1185">Reference proteome</keyword>
<dbReference type="Proteomes" id="UP001149074">
    <property type="component" value="Unassembled WGS sequence"/>
</dbReference>
<name>A0A9W9KEK6_9EURO</name>
<dbReference type="OrthoDB" id="2967263at2759"/>
<dbReference type="RefSeq" id="XP_056476341.1">
    <property type="nucleotide sequence ID" value="XM_056615984.1"/>
</dbReference>
<dbReference type="AlphaFoldDB" id="A0A9W9KEK6"/>
<gene>
    <name evidence="1" type="ORF">N7532_003490</name>
</gene>
<dbReference type="InterPro" id="IPR009097">
    <property type="entry name" value="Cyclic_Pdiesterase"/>
</dbReference>
<reference evidence="1" key="2">
    <citation type="journal article" date="2023" name="IMA Fungus">
        <title>Comparative genomic study of the Penicillium genus elucidates a diverse pangenome and 15 lateral gene transfer events.</title>
        <authorList>
            <person name="Petersen C."/>
            <person name="Sorensen T."/>
            <person name="Nielsen M.R."/>
            <person name="Sondergaard T.E."/>
            <person name="Sorensen J.L."/>
            <person name="Fitzpatrick D.A."/>
            <person name="Frisvad J.C."/>
            <person name="Nielsen K.L."/>
        </authorList>
    </citation>
    <scope>NUCLEOTIDE SEQUENCE</scope>
    <source>
        <strain evidence="1">IBT 30761</strain>
    </source>
</reference>
<reference evidence="1" key="1">
    <citation type="submission" date="2022-11" db="EMBL/GenBank/DDBJ databases">
        <authorList>
            <person name="Petersen C."/>
        </authorList>
    </citation>
    <scope>NUCLEOTIDE SEQUENCE</scope>
    <source>
        <strain evidence="1">IBT 30761</strain>
    </source>
</reference>
<proteinExistence type="predicted"/>
<dbReference type="EMBL" id="JAPQKI010000004">
    <property type="protein sequence ID" value="KAJ5102961.1"/>
    <property type="molecule type" value="Genomic_DNA"/>
</dbReference>
<protein>
    <submittedName>
        <fullName evidence="1">Uncharacterized protein</fullName>
    </submittedName>
</protein>
<evidence type="ECO:0000313" key="1">
    <source>
        <dbReference type="EMBL" id="KAJ5102961.1"/>
    </source>
</evidence>
<dbReference type="SUPFAM" id="SSF55144">
    <property type="entry name" value="LigT-like"/>
    <property type="match status" value="1"/>
</dbReference>
<evidence type="ECO:0000313" key="2">
    <source>
        <dbReference type="Proteomes" id="UP001149074"/>
    </source>
</evidence>
<accession>A0A9W9KEK6</accession>
<sequence>MTGSGLWLAPMKNLHMTTLEIMSARREAEVDEVATFLQTKAPLRGIVDYTLAHRARLIRPIVSFDASAIALGFLPAEEGYSYHHLRRDLYDVVSHAGCQIGARYTVPSAHVTIARFVVPVGEGRRAEIAELLSQRVARVIDKIEDINCVLRSDDWERFGSPARGEWVVGQEKGLELIKGRSWYGEGDRVVIGEGF</sequence>
<organism evidence="1 2">
    <name type="scientific">Penicillium argentinense</name>
    <dbReference type="NCBI Taxonomy" id="1131581"/>
    <lineage>
        <taxon>Eukaryota</taxon>
        <taxon>Fungi</taxon>
        <taxon>Dikarya</taxon>
        <taxon>Ascomycota</taxon>
        <taxon>Pezizomycotina</taxon>
        <taxon>Eurotiomycetes</taxon>
        <taxon>Eurotiomycetidae</taxon>
        <taxon>Eurotiales</taxon>
        <taxon>Aspergillaceae</taxon>
        <taxon>Penicillium</taxon>
    </lineage>
</organism>
<comment type="caution">
    <text evidence="1">The sequence shown here is derived from an EMBL/GenBank/DDBJ whole genome shotgun (WGS) entry which is preliminary data.</text>
</comment>
<dbReference type="GeneID" id="81354963"/>